<name>A0A9X1HJL4_9BACT</name>
<dbReference type="EMBL" id="JAIXNE010000001">
    <property type="protein sequence ID" value="MCA6073260.1"/>
    <property type="molecule type" value="Genomic_DNA"/>
</dbReference>
<dbReference type="RefSeq" id="WP_225696379.1">
    <property type="nucleotide sequence ID" value="NZ_JAIXNE010000001.1"/>
</dbReference>
<dbReference type="AlphaFoldDB" id="A0A9X1HJL4"/>
<keyword evidence="3" id="KW-1185">Reference proteome</keyword>
<comment type="caution">
    <text evidence="2">The sequence shown here is derived from an EMBL/GenBank/DDBJ whole genome shotgun (WGS) entry which is preliminary data.</text>
</comment>
<sequence length="63" mass="7617">MFKHYFEQIDKVEIWPIISLTIFFVFFVGLIIWVVRADKNYINEMRQLPMDDGQITNQNPEHS</sequence>
<accession>A0A9X1HJL4</accession>
<protein>
    <submittedName>
        <fullName evidence="2">Cytochrome C oxidase Cbb3</fullName>
    </submittedName>
</protein>
<dbReference type="Proteomes" id="UP001139409">
    <property type="component" value="Unassembled WGS sequence"/>
</dbReference>
<keyword evidence="1" id="KW-0472">Membrane</keyword>
<reference evidence="2" key="1">
    <citation type="submission" date="2021-09" db="EMBL/GenBank/DDBJ databases">
        <title>Fulvivirga sp. isolated from coastal sediment.</title>
        <authorList>
            <person name="Yu H."/>
        </authorList>
    </citation>
    <scope>NUCLEOTIDE SEQUENCE</scope>
    <source>
        <strain evidence="2">1062</strain>
    </source>
</reference>
<evidence type="ECO:0000313" key="2">
    <source>
        <dbReference type="EMBL" id="MCA6073260.1"/>
    </source>
</evidence>
<gene>
    <name evidence="2" type="ORF">LDX50_00180</name>
</gene>
<keyword evidence="1" id="KW-0812">Transmembrane</keyword>
<evidence type="ECO:0000256" key="1">
    <source>
        <dbReference type="SAM" id="Phobius"/>
    </source>
</evidence>
<organism evidence="2 3">
    <name type="scientific">Fulvivirga sedimenti</name>
    <dbReference type="NCBI Taxonomy" id="2879465"/>
    <lineage>
        <taxon>Bacteria</taxon>
        <taxon>Pseudomonadati</taxon>
        <taxon>Bacteroidota</taxon>
        <taxon>Cytophagia</taxon>
        <taxon>Cytophagales</taxon>
        <taxon>Fulvivirgaceae</taxon>
        <taxon>Fulvivirga</taxon>
    </lineage>
</organism>
<evidence type="ECO:0000313" key="3">
    <source>
        <dbReference type="Proteomes" id="UP001139409"/>
    </source>
</evidence>
<feature type="transmembrane region" description="Helical" evidence="1">
    <location>
        <begin position="14"/>
        <end position="35"/>
    </location>
</feature>
<keyword evidence="1" id="KW-1133">Transmembrane helix</keyword>
<proteinExistence type="predicted"/>